<evidence type="ECO:0000256" key="1">
    <source>
        <dbReference type="SAM" id="Phobius"/>
    </source>
</evidence>
<dbReference type="Proteomes" id="UP000267448">
    <property type="component" value="Unassembled WGS sequence"/>
</dbReference>
<keyword evidence="1" id="KW-0812">Transmembrane</keyword>
<organism evidence="3 4">
    <name type="scientific">Shewanella canadensis</name>
    <dbReference type="NCBI Taxonomy" id="271096"/>
    <lineage>
        <taxon>Bacteria</taxon>
        <taxon>Pseudomonadati</taxon>
        <taxon>Pseudomonadota</taxon>
        <taxon>Gammaproteobacteria</taxon>
        <taxon>Alteromonadales</taxon>
        <taxon>Shewanellaceae</taxon>
        <taxon>Shewanella</taxon>
    </lineage>
</organism>
<evidence type="ECO:0000313" key="3">
    <source>
        <dbReference type="EMBL" id="RTR40319.1"/>
    </source>
</evidence>
<gene>
    <name evidence="3" type="ORF">EKG38_04590</name>
</gene>
<sequence length="221" mass="24679">MDSVDEISNLKSEPLDPYSLEHGLLDHRPQPQEQWQSFDQIPLSPVEPRHYTQILIETAAISITFISILSVFLIFVATIPLPIAAIVIPALLLIGSAITWLRYLNAKAIGYAVCPHELVMQTGIIWVKRISLPYTRLQHISLSQGPLERKFYLRTLKCFSAGSGSAEIELPGLESKTAEKLRQHLLSMAAIAIKTTAIVNEKEVNEEEVKREEPTVDGAEQ</sequence>
<dbReference type="PANTHER" id="PTHR34473">
    <property type="entry name" value="UPF0699 TRANSMEMBRANE PROTEIN YDBS"/>
    <property type="match status" value="1"/>
</dbReference>
<feature type="domain" description="YdbS-like PH" evidence="2">
    <location>
        <begin position="108"/>
        <end position="185"/>
    </location>
</feature>
<keyword evidence="1" id="KW-1133">Transmembrane helix</keyword>
<dbReference type="AlphaFoldDB" id="A0A431WY23"/>
<dbReference type="OrthoDB" id="1750577at2"/>
<keyword evidence="4" id="KW-1185">Reference proteome</keyword>
<comment type="caution">
    <text evidence="3">The sequence shown here is derived from an EMBL/GenBank/DDBJ whole genome shotgun (WGS) entry which is preliminary data.</text>
</comment>
<keyword evidence="1" id="KW-0472">Membrane</keyword>
<dbReference type="EMBL" id="RXNU01000002">
    <property type="protein sequence ID" value="RTR40319.1"/>
    <property type="molecule type" value="Genomic_DNA"/>
</dbReference>
<dbReference type="Pfam" id="PF03703">
    <property type="entry name" value="bPH_2"/>
    <property type="match status" value="1"/>
</dbReference>
<dbReference type="PANTHER" id="PTHR34473:SF3">
    <property type="entry name" value="TRANSMEMBRANE PROTEIN-RELATED"/>
    <property type="match status" value="1"/>
</dbReference>
<feature type="transmembrane region" description="Helical" evidence="1">
    <location>
        <begin position="54"/>
        <end position="77"/>
    </location>
</feature>
<protein>
    <recommendedName>
        <fullName evidence="2">YdbS-like PH domain-containing protein</fullName>
    </recommendedName>
</protein>
<name>A0A431WY23_9GAMM</name>
<evidence type="ECO:0000313" key="4">
    <source>
        <dbReference type="Proteomes" id="UP000267448"/>
    </source>
</evidence>
<evidence type="ECO:0000259" key="2">
    <source>
        <dbReference type="Pfam" id="PF03703"/>
    </source>
</evidence>
<reference evidence="3 4" key="1">
    <citation type="submission" date="2018-12" db="EMBL/GenBank/DDBJ databases">
        <authorList>
            <person name="Yu L."/>
        </authorList>
    </citation>
    <scope>NUCLEOTIDE SEQUENCE [LARGE SCALE GENOMIC DNA]</scope>
    <source>
        <strain evidence="3 4">HAW-EB2</strain>
    </source>
</reference>
<proteinExistence type="predicted"/>
<accession>A0A431WY23</accession>
<dbReference type="InterPro" id="IPR005182">
    <property type="entry name" value="YdbS-like_PH"/>
</dbReference>
<feature type="transmembrane region" description="Helical" evidence="1">
    <location>
        <begin position="83"/>
        <end position="101"/>
    </location>
</feature>